<accession>A0ABR8ZFF3</accession>
<keyword evidence="1" id="KW-1133">Transmembrane helix</keyword>
<proteinExistence type="predicted"/>
<protein>
    <submittedName>
        <fullName evidence="2">Uncharacterized protein</fullName>
    </submittedName>
</protein>
<keyword evidence="1" id="KW-0812">Transmembrane</keyword>
<feature type="transmembrane region" description="Helical" evidence="1">
    <location>
        <begin position="53"/>
        <end position="72"/>
    </location>
</feature>
<gene>
    <name evidence="2" type="ORF">IC610_16620</name>
</gene>
<evidence type="ECO:0000313" key="3">
    <source>
        <dbReference type="Proteomes" id="UP000637299"/>
    </source>
</evidence>
<dbReference type="RefSeq" id="WP_191737844.1">
    <property type="nucleotide sequence ID" value="NZ_JACYFS010000006.1"/>
</dbReference>
<comment type="caution">
    <text evidence="2">The sequence shown here is derived from an EMBL/GenBank/DDBJ whole genome shotgun (WGS) entry which is preliminary data.</text>
</comment>
<reference evidence="2 3" key="1">
    <citation type="submission" date="2020-09" db="EMBL/GenBank/DDBJ databases">
        <title>Genome seq and assembly of Chryseobacterium sp.</title>
        <authorList>
            <person name="Chhetri G."/>
        </authorList>
    </citation>
    <scope>NUCLEOTIDE SEQUENCE [LARGE SCALE GENOMIC DNA]</scope>
    <source>
        <strain evidence="2 3">GCR10</strain>
    </source>
</reference>
<feature type="transmembrane region" description="Helical" evidence="1">
    <location>
        <begin position="115"/>
        <end position="138"/>
    </location>
</feature>
<evidence type="ECO:0000313" key="2">
    <source>
        <dbReference type="EMBL" id="MBD8084036.1"/>
    </source>
</evidence>
<organism evidence="2 3">
    <name type="scientific">Chryseobacterium caseinilyticum</name>
    <dbReference type="NCBI Taxonomy" id="2771428"/>
    <lineage>
        <taxon>Bacteria</taxon>
        <taxon>Pseudomonadati</taxon>
        <taxon>Bacteroidota</taxon>
        <taxon>Flavobacteriia</taxon>
        <taxon>Flavobacteriales</taxon>
        <taxon>Weeksellaceae</taxon>
        <taxon>Chryseobacterium group</taxon>
        <taxon>Chryseobacterium</taxon>
    </lineage>
</organism>
<dbReference type="EMBL" id="JACYFS010000006">
    <property type="protein sequence ID" value="MBD8084036.1"/>
    <property type="molecule type" value="Genomic_DNA"/>
</dbReference>
<keyword evidence="3" id="KW-1185">Reference proteome</keyword>
<feature type="transmembrane region" description="Helical" evidence="1">
    <location>
        <begin position="84"/>
        <end position="103"/>
    </location>
</feature>
<evidence type="ECO:0000256" key="1">
    <source>
        <dbReference type="SAM" id="Phobius"/>
    </source>
</evidence>
<feature type="transmembrane region" description="Helical" evidence="1">
    <location>
        <begin position="26"/>
        <end position="47"/>
    </location>
</feature>
<sequence length="142" mass="16237">MYPIYIAGDFFLLTSLFCSKLKLNKIFVATSALLALVFLIVIFGFKINFNQDIAKVISNILIIGLAGTFLIAQIRNGEKMERFFFADVGIFFYYSVSVFNFVIQQQVQNLSQDDYALIGIFNTFFAAVLYSLILYTFLKLKK</sequence>
<name>A0ABR8ZFF3_9FLAO</name>
<dbReference type="Proteomes" id="UP000637299">
    <property type="component" value="Unassembled WGS sequence"/>
</dbReference>
<keyword evidence="1" id="KW-0472">Membrane</keyword>